<protein>
    <submittedName>
        <fullName evidence="1">Uncharacterized protein</fullName>
    </submittedName>
</protein>
<evidence type="ECO:0000313" key="1">
    <source>
        <dbReference type="EMBL" id="KAF2724333.1"/>
    </source>
</evidence>
<proteinExistence type="predicted"/>
<evidence type="ECO:0000313" key="2">
    <source>
        <dbReference type="Proteomes" id="UP000799441"/>
    </source>
</evidence>
<organism evidence="1 2">
    <name type="scientific">Polychaeton citri CBS 116435</name>
    <dbReference type="NCBI Taxonomy" id="1314669"/>
    <lineage>
        <taxon>Eukaryota</taxon>
        <taxon>Fungi</taxon>
        <taxon>Dikarya</taxon>
        <taxon>Ascomycota</taxon>
        <taxon>Pezizomycotina</taxon>
        <taxon>Dothideomycetes</taxon>
        <taxon>Dothideomycetidae</taxon>
        <taxon>Capnodiales</taxon>
        <taxon>Capnodiaceae</taxon>
        <taxon>Polychaeton</taxon>
    </lineage>
</organism>
<sequence>MLIVAGLRKSALRATATQYSQTRSSSITPARSRTWFLNISTNDSRNVASPTQAPEGALINPRVASRADTLAGKVRCGGYGILGTAIDYQGGIDMIWRIARRNGCFLPSSRIVGSIQLPMLRFGAILVSAGGYRNAVDAVLGRLKQGCSSVQHSITLSVEANRRSTSCAVP</sequence>
<keyword evidence="2" id="KW-1185">Reference proteome</keyword>
<name>A0A9P4UT34_9PEZI</name>
<gene>
    <name evidence="1" type="ORF">K431DRAFT_282176</name>
</gene>
<dbReference type="EMBL" id="MU003772">
    <property type="protein sequence ID" value="KAF2724333.1"/>
    <property type="molecule type" value="Genomic_DNA"/>
</dbReference>
<accession>A0A9P4UT34</accession>
<comment type="caution">
    <text evidence="1">The sequence shown here is derived from an EMBL/GenBank/DDBJ whole genome shotgun (WGS) entry which is preliminary data.</text>
</comment>
<dbReference type="Proteomes" id="UP000799441">
    <property type="component" value="Unassembled WGS sequence"/>
</dbReference>
<reference evidence="1" key="1">
    <citation type="journal article" date="2020" name="Stud. Mycol.">
        <title>101 Dothideomycetes genomes: a test case for predicting lifestyles and emergence of pathogens.</title>
        <authorList>
            <person name="Haridas S."/>
            <person name="Albert R."/>
            <person name="Binder M."/>
            <person name="Bloem J."/>
            <person name="Labutti K."/>
            <person name="Salamov A."/>
            <person name="Andreopoulos B."/>
            <person name="Baker S."/>
            <person name="Barry K."/>
            <person name="Bills G."/>
            <person name="Bluhm B."/>
            <person name="Cannon C."/>
            <person name="Castanera R."/>
            <person name="Culley D."/>
            <person name="Daum C."/>
            <person name="Ezra D."/>
            <person name="Gonzalez J."/>
            <person name="Henrissat B."/>
            <person name="Kuo A."/>
            <person name="Liang C."/>
            <person name="Lipzen A."/>
            <person name="Lutzoni F."/>
            <person name="Magnuson J."/>
            <person name="Mondo S."/>
            <person name="Nolan M."/>
            <person name="Ohm R."/>
            <person name="Pangilinan J."/>
            <person name="Park H.-J."/>
            <person name="Ramirez L."/>
            <person name="Alfaro M."/>
            <person name="Sun H."/>
            <person name="Tritt A."/>
            <person name="Yoshinaga Y."/>
            <person name="Zwiers L.-H."/>
            <person name="Turgeon B."/>
            <person name="Goodwin S."/>
            <person name="Spatafora J."/>
            <person name="Crous P."/>
            <person name="Grigoriev I."/>
        </authorList>
    </citation>
    <scope>NUCLEOTIDE SEQUENCE</scope>
    <source>
        <strain evidence="1">CBS 116435</strain>
    </source>
</reference>
<dbReference type="AlphaFoldDB" id="A0A9P4UT34"/>